<dbReference type="AlphaFoldDB" id="A0A919TA58"/>
<evidence type="ECO:0000313" key="2">
    <source>
        <dbReference type="Proteomes" id="UP000677082"/>
    </source>
</evidence>
<dbReference type="EMBL" id="BOQN01000027">
    <property type="protein sequence ID" value="GIM90356.1"/>
    <property type="molecule type" value="Genomic_DNA"/>
</dbReference>
<evidence type="ECO:0000313" key="1">
    <source>
        <dbReference type="EMBL" id="GIM90356.1"/>
    </source>
</evidence>
<sequence>MTPGDRNRSEAANRVASWASLDANALAEAMSAPREWPANVRKCETVGWTVDIGDPVCPVWCPTEAAVAEVLAEQLMRERALAYRDS</sequence>
<keyword evidence="2" id="KW-1185">Reference proteome</keyword>
<accession>A0A919TA58</accession>
<dbReference type="RefSeq" id="WP_213006292.1">
    <property type="nucleotide sequence ID" value="NZ_BOQN01000027.1"/>
</dbReference>
<comment type="caution">
    <text evidence="1">The sequence shown here is derived from an EMBL/GenBank/DDBJ whole genome shotgun (WGS) entry which is preliminary data.</text>
</comment>
<gene>
    <name evidence="1" type="ORF">Ato02nite_021490</name>
</gene>
<dbReference type="Proteomes" id="UP000677082">
    <property type="component" value="Unassembled WGS sequence"/>
</dbReference>
<organism evidence="1 2">
    <name type="scientific">Paractinoplanes toevensis</name>
    <dbReference type="NCBI Taxonomy" id="571911"/>
    <lineage>
        <taxon>Bacteria</taxon>
        <taxon>Bacillati</taxon>
        <taxon>Actinomycetota</taxon>
        <taxon>Actinomycetes</taxon>
        <taxon>Micromonosporales</taxon>
        <taxon>Micromonosporaceae</taxon>
        <taxon>Paractinoplanes</taxon>
    </lineage>
</organism>
<proteinExistence type="predicted"/>
<name>A0A919TA58_9ACTN</name>
<protein>
    <submittedName>
        <fullName evidence="1">Uncharacterized protein</fullName>
    </submittedName>
</protein>
<reference evidence="1 2" key="1">
    <citation type="submission" date="2021-03" db="EMBL/GenBank/DDBJ databases">
        <title>Whole genome shotgun sequence of Actinoplanes toevensis NBRC 105298.</title>
        <authorList>
            <person name="Komaki H."/>
            <person name="Tamura T."/>
        </authorList>
    </citation>
    <scope>NUCLEOTIDE SEQUENCE [LARGE SCALE GENOMIC DNA]</scope>
    <source>
        <strain evidence="1 2">NBRC 105298</strain>
    </source>
</reference>